<feature type="transmembrane region" description="Helical" evidence="1">
    <location>
        <begin position="34"/>
        <end position="55"/>
    </location>
</feature>
<keyword evidence="1" id="KW-0472">Membrane</keyword>
<keyword evidence="1" id="KW-0812">Transmembrane</keyword>
<name>R4K238_CLOPA</name>
<organism evidence="2 3">
    <name type="scientific">Clostridium pasteurianum BC1</name>
    <dbReference type="NCBI Taxonomy" id="86416"/>
    <lineage>
        <taxon>Bacteria</taxon>
        <taxon>Bacillati</taxon>
        <taxon>Bacillota</taxon>
        <taxon>Clostridia</taxon>
        <taxon>Eubacteriales</taxon>
        <taxon>Clostridiaceae</taxon>
        <taxon>Clostridium</taxon>
    </lineage>
</organism>
<gene>
    <name evidence="2" type="ORF">Clopa_2295</name>
</gene>
<accession>R4K238</accession>
<dbReference type="HOGENOM" id="CLU_3006161_0_0_9"/>
<keyword evidence="1" id="KW-1133">Transmembrane helix</keyword>
<keyword evidence="3" id="KW-1185">Reference proteome</keyword>
<dbReference type="KEGG" id="cpas:Clopa_2295"/>
<evidence type="ECO:0000256" key="1">
    <source>
        <dbReference type="SAM" id="Phobius"/>
    </source>
</evidence>
<protein>
    <submittedName>
        <fullName evidence="2">Uncharacterized protein</fullName>
    </submittedName>
</protein>
<proteinExistence type="predicted"/>
<evidence type="ECO:0000313" key="2">
    <source>
        <dbReference type="EMBL" id="AGK97162.1"/>
    </source>
</evidence>
<evidence type="ECO:0000313" key="3">
    <source>
        <dbReference type="Proteomes" id="UP000013523"/>
    </source>
</evidence>
<dbReference type="STRING" id="86416.Clopa_2295"/>
<dbReference type="Proteomes" id="UP000013523">
    <property type="component" value="Chromosome"/>
</dbReference>
<dbReference type="AlphaFoldDB" id="R4K238"/>
<sequence>MNKIREPVFLVYMIILAKAYVKAGIVFFSSIPALFILPIITPESIFLAVAIYFIYK</sequence>
<dbReference type="PATRIC" id="fig|86416.3.peg.2277"/>
<dbReference type="EMBL" id="CP003261">
    <property type="protein sequence ID" value="AGK97162.1"/>
    <property type="molecule type" value="Genomic_DNA"/>
</dbReference>
<feature type="transmembrane region" description="Helical" evidence="1">
    <location>
        <begin position="7"/>
        <end position="28"/>
    </location>
</feature>
<reference evidence="2 3" key="1">
    <citation type="submission" date="2012-01" db="EMBL/GenBank/DDBJ databases">
        <title>Complete sequence of chromosome of Clostridium pasteurianum BC1.</title>
        <authorList>
            <consortium name="US DOE Joint Genome Institute"/>
            <person name="Lucas S."/>
            <person name="Han J."/>
            <person name="Lapidus A."/>
            <person name="Cheng J.-F."/>
            <person name="Goodwin L."/>
            <person name="Pitluck S."/>
            <person name="Peters L."/>
            <person name="Mikhailova N."/>
            <person name="Teshima H."/>
            <person name="Detter J.C."/>
            <person name="Han C."/>
            <person name="Tapia R."/>
            <person name="Land M."/>
            <person name="Hauser L."/>
            <person name="Kyrpides N."/>
            <person name="Ivanova N."/>
            <person name="Pagani I."/>
            <person name="Dunn J."/>
            <person name="Taghavi S."/>
            <person name="Francis A."/>
            <person name="van der Lelie D."/>
            <person name="Woyke T."/>
        </authorList>
    </citation>
    <scope>NUCLEOTIDE SEQUENCE [LARGE SCALE GENOMIC DNA]</scope>
    <source>
        <strain evidence="2 3">BC1</strain>
    </source>
</reference>